<reference evidence="3" key="1">
    <citation type="submission" date="2017-02" db="EMBL/GenBank/DDBJ databases">
        <authorList>
            <person name="Varghese N."/>
            <person name="Submissions S."/>
        </authorList>
    </citation>
    <scope>NUCLEOTIDE SEQUENCE [LARGE SCALE GENOMIC DNA]</scope>
    <source>
        <strain evidence="3">USBA 833</strain>
    </source>
</reference>
<dbReference type="AlphaFoldDB" id="A0A1T4XJI9"/>
<evidence type="ECO:0000256" key="1">
    <source>
        <dbReference type="SAM" id="Phobius"/>
    </source>
</evidence>
<keyword evidence="1" id="KW-1133">Transmembrane helix</keyword>
<keyword evidence="3" id="KW-1185">Reference proteome</keyword>
<keyword evidence="1" id="KW-0472">Membrane</keyword>
<sequence>MISKKGILKIISIIILLTAAFFLFLFIKVHNSYATIIYLNWSVKLPKPYKEIYRIDSGSSFHGDGQRYHIFEYKNKNDIQNKLNWKDTKNPEIESEINSVLDRLNVEEIKRPDFDKKYKYYFKIKEDHSKIYLIFYDDIGKLYIIEDIF</sequence>
<dbReference type="RefSeq" id="WP_078696527.1">
    <property type="nucleotide sequence ID" value="NZ_FUYH01000009.1"/>
</dbReference>
<gene>
    <name evidence="2" type="ORF">SAMN05443428_109109</name>
</gene>
<keyword evidence="1" id="KW-0812">Transmembrane</keyword>
<evidence type="ECO:0000313" key="2">
    <source>
        <dbReference type="EMBL" id="SKA89328.1"/>
    </source>
</evidence>
<dbReference type="OrthoDB" id="1925681at2"/>
<dbReference type="STRING" id="1147123.SAMN05443428_109109"/>
<feature type="transmembrane region" description="Helical" evidence="1">
    <location>
        <begin position="7"/>
        <end position="27"/>
    </location>
</feature>
<accession>A0A1T4XJI9</accession>
<dbReference type="EMBL" id="FUYH01000009">
    <property type="protein sequence ID" value="SKA89328.1"/>
    <property type="molecule type" value="Genomic_DNA"/>
</dbReference>
<name>A0A1T4XJI9_9CLOT</name>
<proteinExistence type="predicted"/>
<organism evidence="2 3">
    <name type="scientific">Caloramator quimbayensis</name>
    <dbReference type="NCBI Taxonomy" id="1147123"/>
    <lineage>
        <taxon>Bacteria</taxon>
        <taxon>Bacillati</taxon>
        <taxon>Bacillota</taxon>
        <taxon>Clostridia</taxon>
        <taxon>Eubacteriales</taxon>
        <taxon>Clostridiaceae</taxon>
        <taxon>Caloramator</taxon>
    </lineage>
</organism>
<evidence type="ECO:0000313" key="3">
    <source>
        <dbReference type="Proteomes" id="UP000190105"/>
    </source>
</evidence>
<dbReference type="Proteomes" id="UP000190105">
    <property type="component" value="Unassembled WGS sequence"/>
</dbReference>
<protein>
    <submittedName>
        <fullName evidence="2">Uncharacterized protein</fullName>
    </submittedName>
</protein>